<evidence type="ECO:0000256" key="1">
    <source>
        <dbReference type="ARBA" id="ARBA00000757"/>
    </source>
</evidence>
<accession>A0A3N4Z6B6</accession>
<dbReference type="OrthoDB" id="9792649at2"/>
<reference evidence="11 12" key="1">
    <citation type="submission" date="2018-11" db="EMBL/GenBank/DDBJ databases">
        <title>Sequencing the genomes of 1000 actinobacteria strains.</title>
        <authorList>
            <person name="Klenk H.-P."/>
        </authorList>
    </citation>
    <scope>NUCLEOTIDE SEQUENCE [LARGE SCALE GENOMIC DNA]</scope>
    <source>
        <strain evidence="11 12">DSM 14418</strain>
    </source>
</reference>
<dbReference type="GO" id="GO:0005829">
    <property type="term" value="C:cytosol"/>
    <property type="evidence" value="ECO:0007669"/>
    <property type="project" value="TreeGrafter"/>
</dbReference>
<dbReference type="EC" id="5.3.1.8" evidence="3"/>
<evidence type="ECO:0000256" key="8">
    <source>
        <dbReference type="PIRSR" id="PIRSR001480-2"/>
    </source>
</evidence>
<dbReference type="InterPro" id="IPR046457">
    <property type="entry name" value="PMI_typeI_cat"/>
</dbReference>
<dbReference type="InterPro" id="IPR011051">
    <property type="entry name" value="RmlC_Cupin_sf"/>
</dbReference>
<feature type="active site" evidence="7">
    <location>
        <position position="271"/>
    </location>
</feature>
<dbReference type="PIRSF" id="PIRSF001480">
    <property type="entry name" value="Mannose-6-phosphate_isomerase"/>
    <property type="match status" value="1"/>
</dbReference>
<dbReference type="EMBL" id="RKRA01000001">
    <property type="protein sequence ID" value="RPF28939.1"/>
    <property type="molecule type" value="Genomic_DNA"/>
</dbReference>
<dbReference type="PRINTS" id="PR00714">
    <property type="entry name" value="MAN6PISMRASE"/>
</dbReference>
<feature type="domain" description="Phosphomannose isomerase type I catalytic" evidence="10">
    <location>
        <begin position="1"/>
        <end position="143"/>
    </location>
</feature>
<dbReference type="PANTHER" id="PTHR10309:SF0">
    <property type="entry name" value="MANNOSE-6-PHOSPHATE ISOMERASE"/>
    <property type="match status" value="1"/>
</dbReference>
<dbReference type="CDD" id="cd07011">
    <property type="entry name" value="cupin_PMI_type_I_N"/>
    <property type="match status" value="1"/>
</dbReference>
<comment type="cofactor">
    <cofactor evidence="8">
        <name>Zn(2+)</name>
        <dbReference type="ChEBI" id="CHEBI:29105"/>
    </cofactor>
    <text evidence="8">Binds 1 zinc ion per subunit.</text>
</comment>
<proteinExistence type="inferred from homology"/>
<dbReference type="InterPro" id="IPR001250">
    <property type="entry name" value="Man6P_Isoase-1"/>
</dbReference>
<feature type="binding site" evidence="8">
    <location>
        <position position="127"/>
    </location>
    <ligand>
        <name>Zn(2+)</name>
        <dbReference type="ChEBI" id="CHEBI:29105"/>
    </ligand>
</feature>
<dbReference type="Gene3D" id="2.60.120.10">
    <property type="entry name" value="Jelly Rolls"/>
    <property type="match status" value="2"/>
</dbReference>
<evidence type="ECO:0000256" key="5">
    <source>
        <dbReference type="ARBA" id="ARBA00022833"/>
    </source>
</evidence>
<dbReference type="GO" id="GO:0005975">
    <property type="term" value="P:carbohydrate metabolic process"/>
    <property type="evidence" value="ECO:0007669"/>
    <property type="project" value="InterPro"/>
</dbReference>
<dbReference type="InterPro" id="IPR016305">
    <property type="entry name" value="Mannose-6-P_Isomerase"/>
</dbReference>
<comment type="catalytic activity">
    <reaction evidence="1">
        <text>D-mannose 6-phosphate = D-fructose 6-phosphate</text>
        <dbReference type="Rhea" id="RHEA:12356"/>
        <dbReference type="ChEBI" id="CHEBI:58735"/>
        <dbReference type="ChEBI" id="CHEBI:61527"/>
        <dbReference type="EC" id="5.3.1.8"/>
    </reaction>
</comment>
<comment type="caution">
    <text evidence="11">The sequence shown here is derived from an EMBL/GenBank/DDBJ whole genome shotgun (WGS) entry which is preliminary data.</text>
</comment>
<keyword evidence="6 11" id="KW-0413">Isomerase</keyword>
<dbReference type="PANTHER" id="PTHR10309">
    <property type="entry name" value="MANNOSE-6-PHOSPHATE ISOMERASE"/>
    <property type="match status" value="1"/>
</dbReference>
<evidence type="ECO:0000256" key="4">
    <source>
        <dbReference type="ARBA" id="ARBA00022723"/>
    </source>
</evidence>
<comment type="similarity">
    <text evidence="2">Belongs to the mannose-6-phosphate isomerase type 1 family.</text>
</comment>
<evidence type="ECO:0000256" key="7">
    <source>
        <dbReference type="PIRSR" id="PIRSR001480-1"/>
    </source>
</evidence>
<protein>
    <recommendedName>
        <fullName evidence="3">mannose-6-phosphate isomerase</fullName>
        <ecNumber evidence="3">5.3.1.8</ecNumber>
    </recommendedName>
</protein>
<evidence type="ECO:0000313" key="12">
    <source>
        <dbReference type="Proteomes" id="UP000280726"/>
    </source>
</evidence>
<evidence type="ECO:0000313" key="11">
    <source>
        <dbReference type="EMBL" id="RPF28939.1"/>
    </source>
</evidence>
<feature type="binding site" evidence="8">
    <location>
        <position position="252"/>
    </location>
    <ligand>
        <name>Zn(2+)</name>
        <dbReference type="ChEBI" id="CHEBI:29105"/>
    </ligand>
</feature>
<keyword evidence="4 8" id="KW-0479">Metal-binding</keyword>
<keyword evidence="12" id="KW-1185">Reference proteome</keyword>
<evidence type="ECO:0000256" key="9">
    <source>
        <dbReference type="SAM" id="MobiDB-lite"/>
    </source>
</evidence>
<dbReference type="GO" id="GO:0008270">
    <property type="term" value="F:zinc ion binding"/>
    <property type="evidence" value="ECO:0007669"/>
    <property type="project" value="InterPro"/>
</dbReference>
<dbReference type="GO" id="GO:0009298">
    <property type="term" value="P:GDP-mannose biosynthetic process"/>
    <property type="evidence" value="ECO:0007669"/>
    <property type="project" value="InterPro"/>
</dbReference>
<feature type="binding site" evidence="8">
    <location>
        <position position="90"/>
    </location>
    <ligand>
        <name>Zn(2+)</name>
        <dbReference type="ChEBI" id="CHEBI:29105"/>
    </ligand>
</feature>
<feature type="region of interest" description="Disordered" evidence="9">
    <location>
        <begin position="96"/>
        <end position="121"/>
    </location>
</feature>
<dbReference type="Pfam" id="PF20511">
    <property type="entry name" value="PMI_typeI_cat"/>
    <property type="match status" value="1"/>
</dbReference>
<dbReference type="Gene3D" id="1.10.441.10">
    <property type="entry name" value="Phosphomannose Isomerase, domain 2"/>
    <property type="match status" value="1"/>
</dbReference>
<dbReference type="InterPro" id="IPR014710">
    <property type="entry name" value="RmlC-like_jellyroll"/>
</dbReference>
<dbReference type="Proteomes" id="UP000280726">
    <property type="component" value="Unassembled WGS sequence"/>
</dbReference>
<evidence type="ECO:0000256" key="6">
    <source>
        <dbReference type="ARBA" id="ARBA00023235"/>
    </source>
</evidence>
<dbReference type="RefSeq" id="WP_123919523.1">
    <property type="nucleotide sequence ID" value="NZ_RKRA01000001.1"/>
</dbReference>
<dbReference type="GO" id="GO:0004476">
    <property type="term" value="F:mannose-6-phosphate isomerase activity"/>
    <property type="evidence" value="ECO:0007669"/>
    <property type="project" value="UniProtKB-EC"/>
</dbReference>
<dbReference type="AlphaFoldDB" id="A0A3N4Z6B6"/>
<evidence type="ECO:0000256" key="2">
    <source>
        <dbReference type="ARBA" id="ARBA00010772"/>
    </source>
</evidence>
<sequence>MFRLTNPVKRYAWGSTTALPALLGAEPDGRPVAEIWMGAHPVDPSVNEDGTGLDRLVADDPAATLGPGVRGQRLPFMAKLLAAAAPLSLQVHPTAEQAEAGFRREEAAGVGPDDPGRSYRDRSAKPELLLALEETELLAGFRPPAEADRMLSGLGLDVLAPVVARLRAADAQDVSRAALEAILLDPAPRELADAVTRRVRELERGGRRTEYATVARLAEHHPGDVGIVAALLLNQLRLAPGEVVYVPPGMVHSYLRGAGLEIMATSDNVLRAGLTAKHVDVAELLRLVDPAPGVPDRLEGVVAGAGTVYRPPVRDFALWTLRASAGPAVPGAGPRIVVSCGGRATVSGEHGSLDVDPGECVFLTHADGPVELTTDGLLAVVHCPETAPSLV</sequence>
<gene>
    <name evidence="11" type="ORF">EDD32_3490</name>
</gene>
<feature type="binding site" evidence="8">
    <location>
        <position position="92"/>
    </location>
    <ligand>
        <name>Zn(2+)</name>
        <dbReference type="ChEBI" id="CHEBI:29105"/>
    </ligand>
</feature>
<dbReference type="SUPFAM" id="SSF51182">
    <property type="entry name" value="RmlC-like cupins"/>
    <property type="match status" value="1"/>
</dbReference>
<evidence type="ECO:0000259" key="10">
    <source>
        <dbReference type="Pfam" id="PF20511"/>
    </source>
</evidence>
<name>A0A3N4Z6B6_9MICO</name>
<dbReference type="NCBIfam" id="TIGR00218">
    <property type="entry name" value="manA"/>
    <property type="match status" value="1"/>
</dbReference>
<evidence type="ECO:0000256" key="3">
    <source>
        <dbReference type="ARBA" id="ARBA00011956"/>
    </source>
</evidence>
<keyword evidence="5 8" id="KW-0862">Zinc</keyword>
<organism evidence="11 12">
    <name type="scientific">Georgenia muralis</name>
    <dbReference type="NCBI Taxonomy" id="154117"/>
    <lineage>
        <taxon>Bacteria</taxon>
        <taxon>Bacillati</taxon>
        <taxon>Actinomycetota</taxon>
        <taxon>Actinomycetes</taxon>
        <taxon>Micrococcales</taxon>
        <taxon>Bogoriellaceae</taxon>
        <taxon>Georgenia</taxon>
    </lineage>
</organism>